<dbReference type="AlphaFoldDB" id="A0A5J4RSI8"/>
<evidence type="ECO:0000256" key="1">
    <source>
        <dbReference type="SAM" id="MobiDB-lite"/>
    </source>
</evidence>
<sequence length="237" mass="25717">MEPVGKKINLSSMKKFFIFCLVSLFIGNVFSQEEKKAQEGTPSEAIAAIRLASDLVKYGYANNEALPLIQAAEILLSTPTQESKAKQTDPSKKTADVTEKTTGIPHTPEALLADAKELAQGSESLLALIKEVEGNLGQASRGRVGGPGKTFTRVYGGATDTYEIQVYGGELFEIAVSGDGDTDLDLYVYGAKGKLIGTDDDYSDDCYLRLYPELSGYYVVKVVNRGRVYNDYVLVTN</sequence>
<feature type="region of interest" description="Disordered" evidence="1">
    <location>
        <begin position="79"/>
        <end position="101"/>
    </location>
</feature>
<proteinExistence type="predicted"/>
<feature type="compositionally biased region" description="Basic and acidic residues" evidence="1">
    <location>
        <begin position="83"/>
        <end position="99"/>
    </location>
</feature>
<name>A0A5J4RSI8_9ZZZZ</name>
<protein>
    <recommendedName>
        <fullName evidence="3">Peptidase C-terminal archaeal/bacterial domain-containing protein</fullName>
    </recommendedName>
</protein>
<dbReference type="EMBL" id="SNRY01000828">
    <property type="protein sequence ID" value="KAA6336100.1"/>
    <property type="molecule type" value="Genomic_DNA"/>
</dbReference>
<accession>A0A5J4RSI8</accession>
<comment type="caution">
    <text evidence="2">The sequence shown here is derived from an EMBL/GenBank/DDBJ whole genome shotgun (WGS) entry which is preliminary data.</text>
</comment>
<evidence type="ECO:0008006" key="3">
    <source>
        <dbReference type="Google" id="ProtNLM"/>
    </source>
</evidence>
<dbReference type="Gene3D" id="2.60.120.380">
    <property type="match status" value="1"/>
</dbReference>
<organism evidence="2">
    <name type="scientific">termite gut metagenome</name>
    <dbReference type="NCBI Taxonomy" id="433724"/>
    <lineage>
        <taxon>unclassified sequences</taxon>
        <taxon>metagenomes</taxon>
        <taxon>organismal metagenomes</taxon>
    </lineage>
</organism>
<reference evidence="2" key="1">
    <citation type="submission" date="2019-03" db="EMBL/GenBank/DDBJ databases">
        <title>Single cell metagenomics reveals metabolic interactions within the superorganism composed of flagellate Streblomastix strix and complex community of Bacteroidetes bacteria on its surface.</title>
        <authorList>
            <person name="Treitli S.C."/>
            <person name="Kolisko M."/>
            <person name="Husnik F."/>
            <person name="Keeling P."/>
            <person name="Hampl V."/>
        </authorList>
    </citation>
    <scope>NUCLEOTIDE SEQUENCE</scope>
    <source>
        <strain evidence="2">STM</strain>
    </source>
</reference>
<gene>
    <name evidence="2" type="ORF">EZS27_015727</name>
</gene>
<evidence type="ECO:0000313" key="2">
    <source>
        <dbReference type="EMBL" id="KAA6336100.1"/>
    </source>
</evidence>